<dbReference type="GO" id="GO:0000981">
    <property type="term" value="F:DNA-binding transcription factor activity, RNA polymerase II-specific"/>
    <property type="evidence" value="ECO:0007669"/>
    <property type="project" value="InterPro"/>
</dbReference>
<proteinExistence type="predicted"/>
<name>A0A8H7K3Z2_BIOOC</name>
<protein>
    <recommendedName>
        <fullName evidence="6">Zn(2)-C6 fungal-type domain-containing protein</fullName>
    </recommendedName>
</protein>
<dbReference type="SMART" id="SM00066">
    <property type="entry name" value="GAL4"/>
    <property type="match status" value="1"/>
</dbReference>
<comment type="caution">
    <text evidence="7">The sequence shown here is derived from an EMBL/GenBank/DDBJ whole genome shotgun (WGS) entry which is preliminary data.</text>
</comment>
<keyword evidence="1" id="KW-0479">Metal-binding</keyword>
<keyword evidence="5" id="KW-0539">Nucleus</keyword>
<dbReference type="EMBL" id="JADCTT010000011">
    <property type="protein sequence ID" value="KAF9746221.1"/>
    <property type="molecule type" value="Genomic_DNA"/>
</dbReference>
<dbReference type="CDD" id="cd00067">
    <property type="entry name" value="GAL4"/>
    <property type="match status" value="1"/>
</dbReference>
<evidence type="ECO:0000313" key="8">
    <source>
        <dbReference type="Proteomes" id="UP000616885"/>
    </source>
</evidence>
<keyword evidence="4" id="KW-0804">Transcription</keyword>
<dbReference type="Pfam" id="PF00172">
    <property type="entry name" value="Zn_clus"/>
    <property type="match status" value="1"/>
</dbReference>
<dbReference type="Gene3D" id="4.10.240.10">
    <property type="entry name" value="Zn(2)-C6 fungal-type DNA-binding domain"/>
    <property type="match status" value="1"/>
</dbReference>
<keyword evidence="2" id="KW-0862">Zinc</keyword>
<evidence type="ECO:0000313" key="7">
    <source>
        <dbReference type="EMBL" id="KAF9746221.1"/>
    </source>
</evidence>
<feature type="domain" description="Zn(2)-C6 fungal-type" evidence="6">
    <location>
        <begin position="9"/>
        <end position="39"/>
    </location>
</feature>
<gene>
    <name evidence="7" type="ORF">IM811_003126</name>
</gene>
<organism evidence="7 8">
    <name type="scientific">Bionectria ochroleuca</name>
    <name type="common">Gliocladium roseum</name>
    <dbReference type="NCBI Taxonomy" id="29856"/>
    <lineage>
        <taxon>Eukaryota</taxon>
        <taxon>Fungi</taxon>
        <taxon>Dikarya</taxon>
        <taxon>Ascomycota</taxon>
        <taxon>Pezizomycotina</taxon>
        <taxon>Sordariomycetes</taxon>
        <taxon>Hypocreomycetidae</taxon>
        <taxon>Hypocreales</taxon>
        <taxon>Bionectriaceae</taxon>
        <taxon>Clonostachys</taxon>
    </lineage>
</organism>
<dbReference type="PRINTS" id="PR00755">
    <property type="entry name" value="AFLATOXINBRP"/>
</dbReference>
<dbReference type="SUPFAM" id="SSF57701">
    <property type="entry name" value="Zn2/Cys6 DNA-binding domain"/>
    <property type="match status" value="1"/>
</dbReference>
<evidence type="ECO:0000256" key="2">
    <source>
        <dbReference type="ARBA" id="ARBA00022833"/>
    </source>
</evidence>
<evidence type="ECO:0000256" key="4">
    <source>
        <dbReference type="ARBA" id="ARBA00023163"/>
    </source>
</evidence>
<sequence>MTGTPRQKACMACADSKRRCDKQLPECLRCLDKGVACVYPQSRRRPFPHDRRNDLRVDYEPMLEQYDPNLCDPDFGGLPTVMAAGNDNHFSDLIPTLAPMFPSPESNLVEQAIIAANEDISSSQTPWFLQDETWQMQHCDERAACVTYIELEPLIRAVERMLEDWIKDGCNSFIHRRLYRLGMPTYLQEAFTTLATYIGRAPAVKDLIIQIAMDRLSTFVNQRPSIVGHGAKSLQAHLARVQTLFIYEFIVLFDGSVGARASGQRQLPILRQWVTLMQEAVRSYRGENGLLGQGSSNVAEDEFDREYNASTELWHQWILTESIRRTQVIVNTICNIYEIMVLGSAECTGGIMFTARRGLWEAESAFQWLEMSRCKLPLIVPSLRPSSLMSQYNADEVDDFVKLYWTFLVGNDRVQCWIHRDKVNTS</sequence>
<reference evidence="7" key="1">
    <citation type="submission" date="2020-10" db="EMBL/GenBank/DDBJ databases">
        <title>High-Quality Genome Resource of Clonostachys rosea strain S41 by Oxford Nanopore Long-Read Sequencing.</title>
        <authorList>
            <person name="Wang H."/>
        </authorList>
    </citation>
    <scope>NUCLEOTIDE SEQUENCE</scope>
    <source>
        <strain evidence="7">S41</strain>
    </source>
</reference>
<evidence type="ECO:0000256" key="1">
    <source>
        <dbReference type="ARBA" id="ARBA00022723"/>
    </source>
</evidence>
<dbReference type="PANTHER" id="PTHR47660">
    <property type="entry name" value="TRANSCRIPTION FACTOR WITH C2H2 AND ZN(2)-CYS(6) DNA BINDING DOMAIN (EUROFUNG)-RELATED-RELATED"/>
    <property type="match status" value="1"/>
</dbReference>
<keyword evidence="3" id="KW-0805">Transcription regulation</keyword>
<dbReference type="InterPro" id="IPR001138">
    <property type="entry name" value="Zn2Cys6_DnaBD"/>
</dbReference>
<dbReference type="Proteomes" id="UP000616885">
    <property type="component" value="Unassembled WGS sequence"/>
</dbReference>
<evidence type="ECO:0000256" key="3">
    <source>
        <dbReference type="ARBA" id="ARBA00023015"/>
    </source>
</evidence>
<dbReference type="PROSITE" id="PS50048">
    <property type="entry name" value="ZN2_CY6_FUNGAL_2"/>
    <property type="match status" value="1"/>
</dbReference>
<evidence type="ECO:0000256" key="5">
    <source>
        <dbReference type="ARBA" id="ARBA00023242"/>
    </source>
</evidence>
<dbReference type="GO" id="GO:0008270">
    <property type="term" value="F:zinc ion binding"/>
    <property type="evidence" value="ECO:0007669"/>
    <property type="project" value="InterPro"/>
</dbReference>
<dbReference type="AlphaFoldDB" id="A0A8H7K3Z2"/>
<evidence type="ECO:0000259" key="6">
    <source>
        <dbReference type="PROSITE" id="PS50048"/>
    </source>
</evidence>
<dbReference type="PROSITE" id="PS00463">
    <property type="entry name" value="ZN2_CY6_FUNGAL_1"/>
    <property type="match status" value="1"/>
</dbReference>
<accession>A0A8H7K3Z2</accession>
<dbReference type="InterPro" id="IPR036864">
    <property type="entry name" value="Zn2-C6_fun-type_DNA-bd_sf"/>
</dbReference>